<evidence type="ECO:0000259" key="5">
    <source>
        <dbReference type="Pfam" id="PF13458"/>
    </source>
</evidence>
<dbReference type="Gene3D" id="3.40.50.2300">
    <property type="match status" value="2"/>
</dbReference>
<feature type="region of interest" description="Disordered" evidence="3">
    <location>
        <begin position="25"/>
        <end position="44"/>
    </location>
</feature>
<protein>
    <submittedName>
        <fullName evidence="6">Branched-chain amino acid ABC transporter substrate-binding protein</fullName>
    </submittedName>
</protein>
<comment type="caution">
    <text evidence="6">The sequence shown here is derived from an EMBL/GenBank/DDBJ whole genome shotgun (WGS) entry which is preliminary data.</text>
</comment>
<feature type="signal peptide" evidence="4">
    <location>
        <begin position="1"/>
        <end position="22"/>
    </location>
</feature>
<dbReference type="PANTHER" id="PTHR30483">
    <property type="entry name" value="LEUCINE-SPECIFIC-BINDING PROTEIN"/>
    <property type="match status" value="1"/>
</dbReference>
<keyword evidence="7" id="KW-1185">Reference proteome</keyword>
<dbReference type="Pfam" id="PF13458">
    <property type="entry name" value="Peripla_BP_6"/>
    <property type="match status" value="1"/>
</dbReference>
<evidence type="ECO:0000313" key="6">
    <source>
        <dbReference type="EMBL" id="MDA0163546.1"/>
    </source>
</evidence>
<reference evidence="6" key="1">
    <citation type="submission" date="2022-10" db="EMBL/GenBank/DDBJ databases">
        <title>The WGS of Solirubrobacter ginsenosidimutans DSM 21036.</title>
        <authorList>
            <person name="Jiang Z."/>
        </authorList>
    </citation>
    <scope>NUCLEOTIDE SEQUENCE</scope>
    <source>
        <strain evidence="6">DSM 21036</strain>
    </source>
</reference>
<proteinExistence type="inferred from homology"/>
<sequence length="427" mass="44042">MQSKFLAASAGLLAAAALGVTACGGDDSSDSGSKSTGSSGSTAAAGKSLTIYSSVPLQGASRVQTTAVVNGAKLALEQKGGKAGPHTIKYVPLDDSTAQAGNWTPEQESANARKAAQDDSTAVYIGTFNSGAAAVSIPILNEAGIPMISPANTAVGLTTNQPGSNPGEPDKYYPAGTRNYTRIVPKDTIQGAALATVMKEDGCTKVQMANDKEVYGAGLGKNIELAAKAQGLAIISNESIDKNAANYRSLAQKAKAAGADCFVYAGITANNAVQLYKDFSAAIPAAKLYGPDGVAESGFVDPKEGGIPADVQAKVKVSVATLNPDSYPPDGQEFFKAYSQKYGEDQPDPYAIYGYEAMSLALDAIDRSKTGDKADIIKALFSTKDRNSVLGTYSIDENGDTTLTDYGIYSVKDGNLVFDKTVKAQAG</sequence>
<gene>
    <name evidence="6" type="ORF">OM076_24950</name>
</gene>
<evidence type="ECO:0000313" key="7">
    <source>
        <dbReference type="Proteomes" id="UP001149140"/>
    </source>
</evidence>
<dbReference type="EMBL" id="JAPDOD010000025">
    <property type="protein sequence ID" value="MDA0163546.1"/>
    <property type="molecule type" value="Genomic_DNA"/>
</dbReference>
<dbReference type="InterPro" id="IPR051010">
    <property type="entry name" value="BCAA_transport"/>
</dbReference>
<keyword evidence="2 4" id="KW-0732">Signal</keyword>
<dbReference type="RefSeq" id="WP_270042792.1">
    <property type="nucleotide sequence ID" value="NZ_JAPDOD010000025.1"/>
</dbReference>
<accession>A0A9X3S4X8</accession>
<organism evidence="6 7">
    <name type="scientific">Solirubrobacter ginsenosidimutans</name>
    <dbReference type="NCBI Taxonomy" id="490573"/>
    <lineage>
        <taxon>Bacteria</taxon>
        <taxon>Bacillati</taxon>
        <taxon>Actinomycetota</taxon>
        <taxon>Thermoleophilia</taxon>
        <taxon>Solirubrobacterales</taxon>
        <taxon>Solirubrobacteraceae</taxon>
        <taxon>Solirubrobacter</taxon>
    </lineage>
</organism>
<feature type="domain" description="Leucine-binding protein" evidence="5">
    <location>
        <begin position="55"/>
        <end position="414"/>
    </location>
</feature>
<name>A0A9X3S4X8_9ACTN</name>
<evidence type="ECO:0000256" key="1">
    <source>
        <dbReference type="ARBA" id="ARBA00010062"/>
    </source>
</evidence>
<dbReference type="CDD" id="cd06342">
    <property type="entry name" value="PBP1_ABC_LIVBP-like"/>
    <property type="match status" value="1"/>
</dbReference>
<dbReference type="Proteomes" id="UP001149140">
    <property type="component" value="Unassembled WGS sequence"/>
</dbReference>
<feature type="chain" id="PRO_5040733595" evidence="4">
    <location>
        <begin position="23"/>
        <end position="427"/>
    </location>
</feature>
<evidence type="ECO:0000256" key="3">
    <source>
        <dbReference type="SAM" id="MobiDB-lite"/>
    </source>
</evidence>
<evidence type="ECO:0000256" key="4">
    <source>
        <dbReference type="SAM" id="SignalP"/>
    </source>
</evidence>
<evidence type="ECO:0000256" key="2">
    <source>
        <dbReference type="ARBA" id="ARBA00022729"/>
    </source>
</evidence>
<dbReference type="InterPro" id="IPR028081">
    <property type="entry name" value="Leu-bd"/>
</dbReference>
<dbReference type="PANTHER" id="PTHR30483:SF6">
    <property type="entry name" value="PERIPLASMIC BINDING PROTEIN OF ABC TRANSPORTER FOR NATURAL AMINO ACIDS"/>
    <property type="match status" value="1"/>
</dbReference>
<dbReference type="AlphaFoldDB" id="A0A9X3S4X8"/>
<dbReference type="InterPro" id="IPR028082">
    <property type="entry name" value="Peripla_BP_I"/>
</dbReference>
<dbReference type="PROSITE" id="PS51257">
    <property type="entry name" value="PROKAR_LIPOPROTEIN"/>
    <property type="match status" value="1"/>
</dbReference>
<comment type="similarity">
    <text evidence="1">Belongs to the leucine-binding protein family.</text>
</comment>
<dbReference type="SUPFAM" id="SSF53822">
    <property type="entry name" value="Periplasmic binding protein-like I"/>
    <property type="match status" value="1"/>
</dbReference>